<dbReference type="EMBL" id="MT143872">
    <property type="protein sequence ID" value="QJB04121.1"/>
    <property type="molecule type" value="Genomic_DNA"/>
</dbReference>
<evidence type="ECO:0000313" key="1">
    <source>
        <dbReference type="EMBL" id="QJB04121.1"/>
    </source>
</evidence>
<protein>
    <submittedName>
        <fullName evidence="1">Uncharacterized protein</fullName>
    </submittedName>
</protein>
<reference evidence="1" key="1">
    <citation type="submission" date="2020-03" db="EMBL/GenBank/DDBJ databases">
        <title>The deep terrestrial virosphere.</title>
        <authorList>
            <person name="Holmfeldt K."/>
            <person name="Nilsson E."/>
            <person name="Simone D."/>
            <person name="Lopez-Fernandez M."/>
            <person name="Wu X."/>
            <person name="de Brujin I."/>
            <person name="Lundin D."/>
            <person name="Andersson A."/>
            <person name="Bertilsson S."/>
            <person name="Dopson M."/>
        </authorList>
    </citation>
    <scope>NUCLEOTIDE SEQUENCE</scope>
    <source>
        <strain evidence="1">MM171B00466</strain>
    </source>
</reference>
<gene>
    <name evidence="1" type="ORF">MM171B00466_0025</name>
</gene>
<sequence length="138" mass="14781">MSASSAIEGLIGELGIGGTMIAFLTGIEFSGDRAQTPWRAMGSYDPTQILLGRRNYEGAARKAYLCGDWLDNFMVNCTVYSATIYPRGQTICGTTTPACGFITGSLAIKSYSITGMETESEAAVIEEITFDMYAVTTP</sequence>
<proteinExistence type="predicted"/>
<accession>A0A6M3M8H2</accession>
<dbReference type="AlphaFoldDB" id="A0A6M3M8H2"/>
<organism evidence="1">
    <name type="scientific">viral metagenome</name>
    <dbReference type="NCBI Taxonomy" id="1070528"/>
    <lineage>
        <taxon>unclassified sequences</taxon>
        <taxon>metagenomes</taxon>
        <taxon>organismal metagenomes</taxon>
    </lineage>
</organism>
<name>A0A6M3M8H2_9ZZZZ</name>